<evidence type="ECO:0000256" key="3">
    <source>
        <dbReference type="ARBA" id="ARBA00022448"/>
    </source>
</evidence>
<dbReference type="InterPro" id="IPR051045">
    <property type="entry name" value="TonB-dependent_transducer"/>
</dbReference>
<dbReference type="InterPro" id="IPR006260">
    <property type="entry name" value="TonB/TolA_C"/>
</dbReference>
<keyword evidence="5" id="KW-0997">Cell inner membrane</keyword>
<evidence type="ECO:0000259" key="11">
    <source>
        <dbReference type="PROSITE" id="PS52015"/>
    </source>
</evidence>
<dbReference type="NCBIfam" id="TIGR01352">
    <property type="entry name" value="tonB_Cterm"/>
    <property type="match status" value="1"/>
</dbReference>
<dbReference type="RefSeq" id="WP_341628953.1">
    <property type="nucleotide sequence ID" value="NZ_JBAKBA010000045.1"/>
</dbReference>
<comment type="subcellular location">
    <subcellularLocation>
        <location evidence="1">Cell inner membrane</location>
        <topology evidence="1">Single-pass membrane protein</topology>
        <orientation evidence="1">Periplasmic side</orientation>
    </subcellularLocation>
</comment>
<evidence type="ECO:0000256" key="7">
    <source>
        <dbReference type="ARBA" id="ARBA00022927"/>
    </source>
</evidence>
<name>A0ABU9HF33_9GAMM</name>
<protein>
    <submittedName>
        <fullName evidence="12">TonB family protein</fullName>
    </submittedName>
</protein>
<dbReference type="PROSITE" id="PS52015">
    <property type="entry name" value="TONB_CTD"/>
    <property type="match status" value="1"/>
</dbReference>
<organism evidence="12 13">
    <name type="scientific">Psychromonas arctica</name>
    <dbReference type="NCBI Taxonomy" id="168275"/>
    <lineage>
        <taxon>Bacteria</taxon>
        <taxon>Pseudomonadati</taxon>
        <taxon>Pseudomonadota</taxon>
        <taxon>Gammaproteobacteria</taxon>
        <taxon>Alteromonadales</taxon>
        <taxon>Psychromonadaceae</taxon>
        <taxon>Psychromonas</taxon>
    </lineage>
</organism>
<reference evidence="12 13" key="1">
    <citation type="submission" date="2024-02" db="EMBL/GenBank/DDBJ databases">
        <title>Bacteria isolated from the canopy kelp, Nereocystis luetkeana.</title>
        <authorList>
            <person name="Pfister C.A."/>
            <person name="Younker I.T."/>
            <person name="Light S.H."/>
        </authorList>
    </citation>
    <scope>NUCLEOTIDE SEQUENCE [LARGE SCALE GENOMIC DNA]</scope>
    <source>
        <strain evidence="12 13">TI.2.07</strain>
    </source>
</reference>
<evidence type="ECO:0000256" key="9">
    <source>
        <dbReference type="ARBA" id="ARBA00023136"/>
    </source>
</evidence>
<keyword evidence="9 10" id="KW-0472">Membrane</keyword>
<keyword evidence="6 10" id="KW-0812">Transmembrane</keyword>
<dbReference type="PANTHER" id="PTHR33446">
    <property type="entry name" value="PROTEIN TONB-RELATED"/>
    <property type="match status" value="1"/>
</dbReference>
<sequence>MKTSYHYFPFIVISLLLHYLFFYFNSNTSSENFPITQTYTSIKTADDIVVSSKLTSEKLIAMSLPQLNAIQSTSASTSLPLQQTTRTEPVKLSISKQKTNQVEIIASSTPQKMIQAEIIASSTTQQKTTQTEKMDPSITQQKIAQDEKMDPSITQQEIAQTKIVASTKPQEIAQIKQSESSFSLPEENERVKIEKVLPVKSYQVNVKTHTSSEVALLKEYTFERNLVNLPKIVISKPSKKNKVKKTSIKNATAKSTQPMTIMKNSEIRAKTKINKTNRQMTALDTRDFNNKTSTVVQYNSATTGKRIFKPKSDTTNTSMAKQGNLLPQAMAVSGKAPSYPKQAALQQQKGQVVVNMTVLPSGTTKEAEIIQSSGHEMLDKAVLNFIARELFMPSLEGQDRVPSKQSFFYSFE</sequence>
<keyword evidence="7" id="KW-0653">Protein transport</keyword>
<dbReference type="InterPro" id="IPR037682">
    <property type="entry name" value="TonB_C"/>
</dbReference>
<evidence type="ECO:0000256" key="6">
    <source>
        <dbReference type="ARBA" id="ARBA00022692"/>
    </source>
</evidence>
<dbReference type="PANTHER" id="PTHR33446:SF2">
    <property type="entry name" value="PROTEIN TONB"/>
    <property type="match status" value="1"/>
</dbReference>
<proteinExistence type="inferred from homology"/>
<evidence type="ECO:0000313" key="13">
    <source>
        <dbReference type="Proteomes" id="UP001366060"/>
    </source>
</evidence>
<feature type="domain" description="TonB C-terminal" evidence="11">
    <location>
        <begin position="324"/>
        <end position="412"/>
    </location>
</feature>
<dbReference type="Gene3D" id="3.30.1150.10">
    <property type="match status" value="1"/>
</dbReference>
<evidence type="ECO:0000313" key="12">
    <source>
        <dbReference type="EMBL" id="MEL0660515.1"/>
    </source>
</evidence>
<keyword evidence="3" id="KW-0813">Transport</keyword>
<keyword evidence="4" id="KW-1003">Cell membrane</keyword>
<evidence type="ECO:0000256" key="8">
    <source>
        <dbReference type="ARBA" id="ARBA00022989"/>
    </source>
</evidence>
<evidence type="ECO:0000256" key="4">
    <source>
        <dbReference type="ARBA" id="ARBA00022475"/>
    </source>
</evidence>
<evidence type="ECO:0000256" key="1">
    <source>
        <dbReference type="ARBA" id="ARBA00004383"/>
    </source>
</evidence>
<dbReference type="Pfam" id="PF03544">
    <property type="entry name" value="TonB_C"/>
    <property type="match status" value="1"/>
</dbReference>
<comment type="similarity">
    <text evidence="2">Belongs to the TonB family.</text>
</comment>
<dbReference type="Proteomes" id="UP001366060">
    <property type="component" value="Unassembled WGS sequence"/>
</dbReference>
<dbReference type="EMBL" id="JBAKBA010000045">
    <property type="protein sequence ID" value="MEL0660515.1"/>
    <property type="molecule type" value="Genomic_DNA"/>
</dbReference>
<keyword evidence="8 10" id="KW-1133">Transmembrane helix</keyword>
<gene>
    <name evidence="12" type="ORF">V6255_15350</name>
</gene>
<comment type="caution">
    <text evidence="12">The sequence shown here is derived from an EMBL/GenBank/DDBJ whole genome shotgun (WGS) entry which is preliminary data.</text>
</comment>
<evidence type="ECO:0000256" key="5">
    <source>
        <dbReference type="ARBA" id="ARBA00022519"/>
    </source>
</evidence>
<accession>A0ABU9HF33</accession>
<dbReference type="SUPFAM" id="SSF74653">
    <property type="entry name" value="TolA/TonB C-terminal domain"/>
    <property type="match status" value="1"/>
</dbReference>
<feature type="transmembrane region" description="Helical" evidence="10">
    <location>
        <begin position="7"/>
        <end position="24"/>
    </location>
</feature>
<evidence type="ECO:0000256" key="10">
    <source>
        <dbReference type="SAM" id="Phobius"/>
    </source>
</evidence>
<evidence type="ECO:0000256" key="2">
    <source>
        <dbReference type="ARBA" id="ARBA00006555"/>
    </source>
</evidence>
<keyword evidence="13" id="KW-1185">Reference proteome</keyword>